<dbReference type="PROSITE" id="PS50885">
    <property type="entry name" value="HAMP"/>
    <property type="match status" value="1"/>
</dbReference>
<name>A0A7T2S6L1_DELAC</name>
<dbReference type="InterPro" id="IPR033479">
    <property type="entry name" value="dCache_1"/>
</dbReference>
<dbReference type="SUPFAM" id="SSF58104">
    <property type="entry name" value="Methyl-accepting chemotaxis protein (MCP) signaling domain"/>
    <property type="match status" value="1"/>
</dbReference>
<dbReference type="InterPro" id="IPR051310">
    <property type="entry name" value="MCP_chemotaxis"/>
</dbReference>
<dbReference type="InterPro" id="IPR029151">
    <property type="entry name" value="Sensor-like_sf"/>
</dbReference>
<dbReference type="GO" id="GO:0006935">
    <property type="term" value="P:chemotaxis"/>
    <property type="evidence" value="ECO:0007669"/>
    <property type="project" value="TreeGrafter"/>
</dbReference>
<dbReference type="CDD" id="cd12912">
    <property type="entry name" value="PDC2_MCP_like"/>
    <property type="match status" value="1"/>
</dbReference>
<evidence type="ECO:0000259" key="10">
    <source>
        <dbReference type="PROSITE" id="PS50885"/>
    </source>
</evidence>
<keyword evidence="4 8" id="KW-1133">Transmembrane helix</keyword>
<dbReference type="Pfam" id="PF00015">
    <property type="entry name" value="MCPsignal"/>
    <property type="match status" value="1"/>
</dbReference>
<protein>
    <submittedName>
        <fullName evidence="11">HAMP domain-containing protein</fullName>
    </submittedName>
</protein>
<dbReference type="GO" id="GO:0005886">
    <property type="term" value="C:plasma membrane"/>
    <property type="evidence" value="ECO:0007669"/>
    <property type="project" value="UniProtKB-SubCell"/>
</dbReference>
<proteinExistence type="inferred from homology"/>
<dbReference type="RefSeq" id="WP_183017836.1">
    <property type="nucleotide sequence ID" value="NZ_CP065668.1"/>
</dbReference>
<dbReference type="Pfam" id="PF02743">
    <property type="entry name" value="dCache_1"/>
    <property type="match status" value="1"/>
</dbReference>
<evidence type="ECO:0000259" key="9">
    <source>
        <dbReference type="PROSITE" id="PS50111"/>
    </source>
</evidence>
<dbReference type="CDD" id="cd06225">
    <property type="entry name" value="HAMP"/>
    <property type="match status" value="1"/>
</dbReference>
<evidence type="ECO:0000256" key="8">
    <source>
        <dbReference type="SAM" id="Phobius"/>
    </source>
</evidence>
<keyword evidence="7" id="KW-0807">Transducer</keyword>
<dbReference type="SMART" id="SM00283">
    <property type="entry name" value="MA"/>
    <property type="match status" value="1"/>
</dbReference>
<keyword evidence="3 8" id="KW-0812">Transmembrane</keyword>
<dbReference type="InterPro" id="IPR004089">
    <property type="entry name" value="MCPsignal_dom"/>
</dbReference>
<evidence type="ECO:0000256" key="2">
    <source>
        <dbReference type="ARBA" id="ARBA00022475"/>
    </source>
</evidence>
<feature type="domain" description="Methyl-accepting transducer" evidence="9">
    <location>
        <begin position="352"/>
        <end position="581"/>
    </location>
</feature>
<evidence type="ECO:0000256" key="4">
    <source>
        <dbReference type="ARBA" id="ARBA00022989"/>
    </source>
</evidence>
<comment type="subcellular location">
    <subcellularLocation>
        <location evidence="1">Cell membrane</location>
        <topology evidence="1">Multi-pass membrane protein</topology>
    </subcellularLocation>
</comment>
<dbReference type="GO" id="GO:0004888">
    <property type="term" value="F:transmembrane signaling receptor activity"/>
    <property type="evidence" value="ECO:0007669"/>
    <property type="project" value="TreeGrafter"/>
</dbReference>
<evidence type="ECO:0000313" key="12">
    <source>
        <dbReference type="Proteomes" id="UP000594778"/>
    </source>
</evidence>
<dbReference type="PANTHER" id="PTHR43531:SF16">
    <property type="entry name" value="METHYL-ACCEPTING CHEMOTAXIS PROTEIN II"/>
    <property type="match status" value="1"/>
</dbReference>
<evidence type="ECO:0000313" key="11">
    <source>
        <dbReference type="EMBL" id="QPS09532.1"/>
    </source>
</evidence>
<feature type="domain" description="HAMP" evidence="10">
    <location>
        <begin position="293"/>
        <end position="347"/>
    </location>
</feature>
<feature type="transmembrane region" description="Helical" evidence="8">
    <location>
        <begin position="268"/>
        <end position="292"/>
    </location>
</feature>
<dbReference type="CDD" id="cd12913">
    <property type="entry name" value="PDC1_MCP_like"/>
    <property type="match status" value="1"/>
</dbReference>
<dbReference type="Gene3D" id="1.10.287.950">
    <property type="entry name" value="Methyl-accepting chemotaxis protein"/>
    <property type="match status" value="1"/>
</dbReference>
<evidence type="ECO:0000256" key="1">
    <source>
        <dbReference type="ARBA" id="ARBA00004651"/>
    </source>
</evidence>
<gene>
    <name evidence="11" type="ORF">I6G66_05770</name>
</gene>
<sequence>MFQTLRARLILICVAITVAALFALSMATFWTARGSTLSDIDENIGQLTQAHASTLTDWVQDKQRITGSLKKAVEQPDPIPFLLAGQQAGGFDDAYFVHADKRAVFTHPMPANYDGTQRDWFKQAVREGRPGVTPAYVDASTGELTISFVDPVGASGAITAVVGTDVRLAAMSRKVAAIRPQEKSFAFLIDGEGRLLAYAKPELALKPASAIAPELDAALIKRLAEQGGRADLVLDGEPQMVYAAKVEGTPWTLAVVIDRAQATHSVRALLQVAALITVLSVLGAAVLLTVALRRMLNRLAVARDALQDIASGEGDLTRRLTSAGRDELAQIGQSFNQFVDKIATVLLRIRESSESVRMASAEIAGGNQDLSSRTEQQASSLEQTAAAMEQITATVQQNAANARQASELATSASQIATQGGEAVGQVVQTMGGIEASARKIESIIGVIDSIAFQTNILALNAAVEAARAGEQGRGFAVVASEVRTLAQRSATAAREIKALIDDSVGQIDTGSRLVRNAGTTIDQAVDGVRKLSTLVAEISNASQEQSRGIAEVGSAIGQMDQVTQQNAALVEEVTAAAQSLQQQAVQLAQAVAGFKLEEASAGSAGSGMRRLR</sequence>
<dbReference type="Proteomes" id="UP000594778">
    <property type="component" value="Chromosome"/>
</dbReference>
<dbReference type="CDD" id="cd11386">
    <property type="entry name" value="MCP_signal"/>
    <property type="match status" value="1"/>
</dbReference>
<comment type="similarity">
    <text evidence="6">Belongs to the methyl-accepting chemotaxis (MCP) protein family.</text>
</comment>
<dbReference type="FunFam" id="1.10.287.950:FF:000001">
    <property type="entry name" value="Methyl-accepting chemotaxis sensory transducer"/>
    <property type="match status" value="1"/>
</dbReference>
<evidence type="ECO:0000256" key="6">
    <source>
        <dbReference type="ARBA" id="ARBA00029447"/>
    </source>
</evidence>
<dbReference type="PANTHER" id="PTHR43531">
    <property type="entry name" value="PROTEIN ICFG"/>
    <property type="match status" value="1"/>
</dbReference>
<accession>A0A7T2S6L1</accession>
<dbReference type="InterPro" id="IPR003660">
    <property type="entry name" value="HAMP_dom"/>
</dbReference>
<evidence type="ECO:0000256" key="7">
    <source>
        <dbReference type="PROSITE-ProRule" id="PRU00284"/>
    </source>
</evidence>
<reference evidence="11 12" key="1">
    <citation type="submission" date="2020-12" db="EMBL/GenBank/DDBJ databases">
        <title>FDA dAtabase for Regulatory Grade micrObial Sequences (FDA-ARGOS): Supporting development and validation of Infectious Disease Dx tests.</title>
        <authorList>
            <person name="Sproer C."/>
            <person name="Gronow S."/>
            <person name="Severitt S."/>
            <person name="Schroder I."/>
            <person name="Tallon L."/>
            <person name="Sadzewicz L."/>
            <person name="Zhao X."/>
            <person name="Boylan J."/>
            <person name="Ott S."/>
            <person name="Bowen H."/>
            <person name="Vavikolanu K."/>
            <person name="Mehta A."/>
            <person name="Aluvathingal J."/>
            <person name="Nadendla S."/>
            <person name="Lowell S."/>
            <person name="Myers T."/>
            <person name="Yan Y."/>
            <person name="Sichtig H."/>
        </authorList>
    </citation>
    <scope>NUCLEOTIDE SEQUENCE [LARGE SCALE GENOMIC DNA]</scope>
    <source>
        <strain evidence="11 12">FDAARGOS_909</strain>
    </source>
</reference>
<evidence type="ECO:0000256" key="3">
    <source>
        <dbReference type="ARBA" id="ARBA00022692"/>
    </source>
</evidence>
<dbReference type="GO" id="GO:0007165">
    <property type="term" value="P:signal transduction"/>
    <property type="evidence" value="ECO:0007669"/>
    <property type="project" value="UniProtKB-KW"/>
</dbReference>
<dbReference type="SUPFAM" id="SSF103190">
    <property type="entry name" value="Sensory domain-like"/>
    <property type="match status" value="1"/>
</dbReference>
<organism evidence="11 12">
    <name type="scientific">Delftia acidovorans</name>
    <name type="common">Pseudomonas acidovorans</name>
    <name type="synonym">Comamonas acidovorans</name>
    <dbReference type="NCBI Taxonomy" id="80866"/>
    <lineage>
        <taxon>Bacteria</taxon>
        <taxon>Pseudomonadati</taxon>
        <taxon>Pseudomonadota</taxon>
        <taxon>Betaproteobacteria</taxon>
        <taxon>Burkholderiales</taxon>
        <taxon>Comamonadaceae</taxon>
        <taxon>Delftia</taxon>
    </lineage>
</organism>
<keyword evidence="2" id="KW-1003">Cell membrane</keyword>
<dbReference type="Pfam" id="PF00672">
    <property type="entry name" value="HAMP"/>
    <property type="match status" value="1"/>
</dbReference>
<keyword evidence="5 8" id="KW-0472">Membrane</keyword>
<dbReference type="AlphaFoldDB" id="A0A7T2S6L1"/>
<dbReference type="EMBL" id="CP065668">
    <property type="protein sequence ID" value="QPS09532.1"/>
    <property type="molecule type" value="Genomic_DNA"/>
</dbReference>
<dbReference type="Gene3D" id="3.30.450.20">
    <property type="entry name" value="PAS domain"/>
    <property type="match status" value="2"/>
</dbReference>
<dbReference type="SMART" id="SM00304">
    <property type="entry name" value="HAMP"/>
    <property type="match status" value="1"/>
</dbReference>
<dbReference type="PROSITE" id="PS50111">
    <property type="entry name" value="CHEMOTAXIS_TRANSDUC_2"/>
    <property type="match status" value="1"/>
</dbReference>
<evidence type="ECO:0000256" key="5">
    <source>
        <dbReference type="ARBA" id="ARBA00023136"/>
    </source>
</evidence>